<dbReference type="SUPFAM" id="SSF55073">
    <property type="entry name" value="Nucleotide cyclase"/>
    <property type="match status" value="1"/>
</dbReference>
<dbReference type="PANTHER" id="PTHR45138:SF9">
    <property type="entry name" value="DIGUANYLATE CYCLASE DGCM-RELATED"/>
    <property type="match status" value="1"/>
</dbReference>
<dbReference type="Gene3D" id="3.30.70.270">
    <property type="match status" value="1"/>
</dbReference>
<reference evidence="2 3" key="1">
    <citation type="submission" date="2023-06" db="EMBL/GenBank/DDBJ databases">
        <title>Aquibacillus rhizosphaerae LR5S19.</title>
        <authorList>
            <person name="Sun J.-Q."/>
        </authorList>
    </citation>
    <scope>NUCLEOTIDE SEQUENCE [LARGE SCALE GENOMIC DNA]</scope>
    <source>
        <strain evidence="2 3">LR5S19</strain>
    </source>
</reference>
<dbReference type="InterPro" id="IPR043128">
    <property type="entry name" value="Rev_trsase/Diguanyl_cyclase"/>
</dbReference>
<dbReference type="Pfam" id="PF00990">
    <property type="entry name" value="GGDEF"/>
    <property type="match status" value="1"/>
</dbReference>
<evidence type="ECO:0000313" key="3">
    <source>
        <dbReference type="Proteomes" id="UP001235343"/>
    </source>
</evidence>
<keyword evidence="2" id="KW-0808">Transferase</keyword>
<sequence length="99" mass="10808">MIHTVIYVGDQLLVHVVGVCKAQLKDGMLFARFGGEEFVLALQGYSTTEAEAIANQMRREVERSSFSTSDEKISITLSLGVAEAEGVGELLYQILNKAD</sequence>
<dbReference type="EMBL" id="JASTZU010000018">
    <property type="protein sequence ID" value="MDL4839865.1"/>
    <property type="molecule type" value="Genomic_DNA"/>
</dbReference>
<dbReference type="EC" id="2.7.7.65" evidence="2"/>
<feature type="domain" description="GGDEF" evidence="1">
    <location>
        <begin position="1"/>
        <end position="99"/>
    </location>
</feature>
<evidence type="ECO:0000313" key="2">
    <source>
        <dbReference type="EMBL" id="MDL4839865.1"/>
    </source>
</evidence>
<dbReference type="Proteomes" id="UP001235343">
    <property type="component" value="Unassembled WGS sequence"/>
</dbReference>
<dbReference type="CDD" id="cd01949">
    <property type="entry name" value="GGDEF"/>
    <property type="match status" value="1"/>
</dbReference>
<dbReference type="RefSeq" id="WP_285930827.1">
    <property type="nucleotide sequence ID" value="NZ_JASTZU010000018.1"/>
</dbReference>
<dbReference type="InterPro" id="IPR000160">
    <property type="entry name" value="GGDEF_dom"/>
</dbReference>
<dbReference type="InterPro" id="IPR050469">
    <property type="entry name" value="Diguanylate_Cyclase"/>
</dbReference>
<keyword evidence="2" id="KW-0548">Nucleotidyltransferase</keyword>
<name>A0ABT7L1Y3_9BACI</name>
<protein>
    <submittedName>
        <fullName evidence="2">GGDEF domain-containing protein</fullName>
        <ecNumber evidence="2">2.7.7.65</ecNumber>
    </submittedName>
</protein>
<organism evidence="2 3">
    <name type="scientific">Aquibacillus rhizosphaerae</name>
    <dbReference type="NCBI Taxonomy" id="3051431"/>
    <lineage>
        <taxon>Bacteria</taxon>
        <taxon>Bacillati</taxon>
        <taxon>Bacillota</taxon>
        <taxon>Bacilli</taxon>
        <taxon>Bacillales</taxon>
        <taxon>Bacillaceae</taxon>
        <taxon>Aquibacillus</taxon>
    </lineage>
</organism>
<accession>A0ABT7L1Y3</accession>
<dbReference type="GO" id="GO:0052621">
    <property type="term" value="F:diguanylate cyclase activity"/>
    <property type="evidence" value="ECO:0007669"/>
    <property type="project" value="UniProtKB-EC"/>
</dbReference>
<gene>
    <name evidence="2" type="ORF">QQS35_05270</name>
</gene>
<proteinExistence type="predicted"/>
<evidence type="ECO:0000259" key="1">
    <source>
        <dbReference type="PROSITE" id="PS50887"/>
    </source>
</evidence>
<keyword evidence="3" id="KW-1185">Reference proteome</keyword>
<comment type="caution">
    <text evidence="2">The sequence shown here is derived from an EMBL/GenBank/DDBJ whole genome shotgun (WGS) entry which is preliminary data.</text>
</comment>
<dbReference type="InterPro" id="IPR029787">
    <property type="entry name" value="Nucleotide_cyclase"/>
</dbReference>
<dbReference type="NCBIfam" id="TIGR00254">
    <property type="entry name" value="GGDEF"/>
    <property type="match status" value="1"/>
</dbReference>
<dbReference type="PROSITE" id="PS50887">
    <property type="entry name" value="GGDEF"/>
    <property type="match status" value="1"/>
</dbReference>
<dbReference type="PANTHER" id="PTHR45138">
    <property type="entry name" value="REGULATORY COMPONENTS OF SENSORY TRANSDUCTION SYSTEM"/>
    <property type="match status" value="1"/>
</dbReference>